<protein>
    <submittedName>
        <fullName evidence="1">Uncharacterized protein</fullName>
    </submittedName>
</protein>
<dbReference type="EMBL" id="CP000884">
    <property type="protein sequence ID" value="ABX36078.1"/>
    <property type="molecule type" value="Genomic_DNA"/>
</dbReference>
<reference evidence="2" key="2">
    <citation type="submission" date="2007-11" db="EMBL/GenBank/DDBJ databases">
        <title>Complete sequence of Delftia acidovorans DSM 14801 / SPH-1.</title>
        <authorList>
            <person name="Copeland A."/>
            <person name="Lucas S."/>
            <person name="Lapidus A."/>
            <person name="Barry K."/>
            <person name="Glavina del Rio T."/>
            <person name="Dalin E."/>
            <person name="Tice H."/>
            <person name="Pitluck S."/>
            <person name="Lowry S."/>
            <person name="Clum A."/>
            <person name="Schmutz J."/>
            <person name="Larimer F."/>
            <person name="Land M."/>
            <person name="Hauser L."/>
            <person name="Kyrpides N."/>
            <person name="Kim E."/>
            <person name="Schleheck D."/>
            <person name="Richardson P."/>
        </authorList>
    </citation>
    <scope>NUCLEOTIDE SEQUENCE [LARGE SCALE GENOMIC DNA]</scope>
    <source>
        <strain evidence="2">DSM 14801 / SPH-1</strain>
    </source>
</reference>
<dbReference type="KEGG" id="dac:Daci_3440"/>
<proteinExistence type="predicted"/>
<evidence type="ECO:0000313" key="1">
    <source>
        <dbReference type="EMBL" id="ABX36078.1"/>
    </source>
</evidence>
<name>A9C2D4_DELAS</name>
<organism evidence="1 2">
    <name type="scientific">Delftia acidovorans (strain DSM 14801 / SPH-1)</name>
    <dbReference type="NCBI Taxonomy" id="398578"/>
    <lineage>
        <taxon>Bacteria</taxon>
        <taxon>Pseudomonadati</taxon>
        <taxon>Pseudomonadota</taxon>
        <taxon>Betaproteobacteria</taxon>
        <taxon>Burkholderiales</taxon>
        <taxon>Comamonadaceae</taxon>
        <taxon>Delftia</taxon>
    </lineage>
</organism>
<evidence type="ECO:0000313" key="2">
    <source>
        <dbReference type="Proteomes" id="UP000000784"/>
    </source>
</evidence>
<accession>A9C2D4</accession>
<gene>
    <name evidence="1" type="ordered locus">Daci_3440</name>
</gene>
<dbReference type="RefSeq" id="WP_012205278.1">
    <property type="nucleotide sequence ID" value="NC_010002.1"/>
</dbReference>
<dbReference type="AlphaFoldDB" id="A9C2D4"/>
<keyword evidence="2" id="KW-1185">Reference proteome</keyword>
<dbReference type="STRING" id="398578.Daci_3440"/>
<dbReference type="Proteomes" id="UP000000784">
    <property type="component" value="Chromosome"/>
</dbReference>
<sequence>MLDLFQEMAEGILDEIGEDAFYDGATEPIKINIEHGVQLAGIGGEEAQYRGDLVANRDVATIHARHNPQQFKKFVQNGKTYQLDVPVEDNGVTRRFVVMELR</sequence>
<dbReference type="GeneID" id="24119191"/>
<dbReference type="HOGENOM" id="CLU_2272793_0_0_4"/>
<reference evidence="1 2" key="1">
    <citation type="journal article" date="2004" name="Appl. Environ. Microbiol.">
        <title>Mineralization of individual congeners of linear alkylbenzenesulfonate by defined pairs of heterotrophic bacteria.</title>
        <authorList>
            <person name="Schleheck D."/>
            <person name="Knepper T.P."/>
            <person name="Fischer K."/>
            <person name="Cook A.M."/>
        </authorList>
    </citation>
    <scope>NUCLEOTIDE SEQUENCE [LARGE SCALE GENOMIC DNA]</scope>
    <source>
        <strain evidence="2">DSM 14801 / SPH-1</strain>
    </source>
</reference>